<evidence type="ECO:0000256" key="1">
    <source>
        <dbReference type="SAM" id="SignalP"/>
    </source>
</evidence>
<keyword evidence="4" id="KW-1185">Reference proteome</keyword>
<dbReference type="Proteomes" id="UP000260644">
    <property type="component" value="Unassembled WGS sequence"/>
</dbReference>
<evidence type="ECO:0000313" key="4">
    <source>
        <dbReference type="Proteomes" id="UP000260644"/>
    </source>
</evidence>
<accession>A0A3E1YF03</accession>
<name>A0A3E1YF03_9BACT</name>
<keyword evidence="1" id="KW-0732">Signal</keyword>
<evidence type="ECO:0000259" key="2">
    <source>
        <dbReference type="Pfam" id="PF21012"/>
    </source>
</evidence>
<dbReference type="EMBL" id="QPMM01000002">
    <property type="protein sequence ID" value="RFS25091.1"/>
    <property type="molecule type" value="Genomic_DNA"/>
</dbReference>
<evidence type="ECO:0000313" key="3">
    <source>
        <dbReference type="EMBL" id="RFS25091.1"/>
    </source>
</evidence>
<dbReference type="OrthoDB" id="1025008at2"/>
<feature type="domain" description="DUF6850" evidence="2">
    <location>
        <begin position="53"/>
        <end position="499"/>
    </location>
</feature>
<dbReference type="Pfam" id="PF21012">
    <property type="entry name" value="DUF6850"/>
    <property type="match status" value="1"/>
</dbReference>
<comment type="caution">
    <text evidence="3">The sequence shown here is derived from an EMBL/GenBank/DDBJ whole genome shotgun (WGS) entry which is preliminary data.</text>
</comment>
<feature type="signal peptide" evidence="1">
    <location>
        <begin position="1"/>
        <end position="21"/>
    </location>
</feature>
<dbReference type="AlphaFoldDB" id="A0A3E1YF03"/>
<dbReference type="InterPro" id="IPR049236">
    <property type="entry name" value="DUF6850"/>
</dbReference>
<proteinExistence type="predicted"/>
<sequence length="505" mass="56974">MYWQSNILAIIILGFSLTAKAQDSTIVPLVKEQTSAVVELRDDIYTSPSLRVYQRQNTYSQLATSFRKYTQNQYLQQEGSGNQTFTVYSETYQKYPNSLTIWGNAYYNSQQLYNVKFNETADYHLVYPYVMADSVGGNLKAETYAFSGGMAKEIGRYQLGFNIDYRGLQSYRDRDPRPKNISSEINLALSASRKISDKYALALDITGTKYNQTNKLTFVSELGQPLVYHDAGLGVYNQLLSGSLTSAWYNGTGYKIGLTISPVSYQGFFGGAILQNSTIRKKTSKLQGVEVYDAGEIQEQIVSANTGYLLEKDKHQFIIKATAQSVKRKGIEAIFDVRDSEVGIYKISSAPRYLHQYEIYNLRGVYGRTGGVIDWYAGLEGSWEDHQQKYALPDREMAYQHANVNADLTLRKQLGSTLLTLTGNIQRKENLSNNFFWGNIDSKTAIYSMLNSNFTYLTTSTTGYGGSIRIDFPVTKKLACYLKAAYDVKTSIEKQSFNILAAFQF</sequence>
<reference evidence="3 4" key="1">
    <citation type="submission" date="2018-07" db="EMBL/GenBank/DDBJ databases">
        <title>Chitinophaga K2CV101002-2 sp. nov., isolated from a monsoon evergreen broad-leaved forest soil.</title>
        <authorList>
            <person name="Lv Y."/>
        </authorList>
    </citation>
    <scope>NUCLEOTIDE SEQUENCE [LARGE SCALE GENOMIC DNA]</scope>
    <source>
        <strain evidence="3 4">GDMCC 1.1288</strain>
    </source>
</reference>
<gene>
    <name evidence="3" type="ORF">DVR12_07865</name>
</gene>
<protein>
    <recommendedName>
        <fullName evidence="2">DUF6850 domain-containing protein</fullName>
    </recommendedName>
</protein>
<organism evidence="3 4">
    <name type="scientific">Chitinophaga silvatica</name>
    <dbReference type="NCBI Taxonomy" id="2282649"/>
    <lineage>
        <taxon>Bacteria</taxon>
        <taxon>Pseudomonadati</taxon>
        <taxon>Bacteroidota</taxon>
        <taxon>Chitinophagia</taxon>
        <taxon>Chitinophagales</taxon>
        <taxon>Chitinophagaceae</taxon>
        <taxon>Chitinophaga</taxon>
    </lineage>
</organism>
<feature type="chain" id="PRO_5017538844" description="DUF6850 domain-containing protein" evidence="1">
    <location>
        <begin position="22"/>
        <end position="505"/>
    </location>
</feature>
<dbReference type="RefSeq" id="WP_116975085.1">
    <property type="nucleotide sequence ID" value="NZ_QPMM01000002.1"/>
</dbReference>